<name>A0ABQ2GP10_9DEIO</name>
<dbReference type="Proteomes" id="UP000661918">
    <property type="component" value="Unassembled WGS sequence"/>
</dbReference>
<dbReference type="RefSeq" id="WP_188902457.1">
    <property type="nucleotide sequence ID" value="NZ_BMOM01000007.1"/>
</dbReference>
<keyword evidence="2" id="KW-1185">Reference proteome</keyword>
<protein>
    <submittedName>
        <fullName evidence="1">Uncharacterized protein</fullName>
    </submittedName>
</protein>
<organism evidence="1 2">
    <name type="scientific">Deinococcus aerophilus</name>
    <dbReference type="NCBI Taxonomy" id="522488"/>
    <lineage>
        <taxon>Bacteria</taxon>
        <taxon>Thermotogati</taxon>
        <taxon>Deinococcota</taxon>
        <taxon>Deinococci</taxon>
        <taxon>Deinococcales</taxon>
        <taxon>Deinococcaceae</taxon>
        <taxon>Deinococcus</taxon>
    </lineage>
</organism>
<comment type="caution">
    <text evidence="1">The sequence shown here is derived from an EMBL/GenBank/DDBJ whole genome shotgun (WGS) entry which is preliminary data.</text>
</comment>
<sequence length="73" mass="8013">MSRPADATEFFSITLGEVTVSGCVTPEVLRRVEDGERIRFTVYEAMTGETELGDWVCNFAGGELLPLSLPEDT</sequence>
<evidence type="ECO:0000313" key="1">
    <source>
        <dbReference type="EMBL" id="GGM05420.1"/>
    </source>
</evidence>
<reference evidence="2" key="1">
    <citation type="journal article" date="2019" name="Int. J. Syst. Evol. Microbiol.">
        <title>The Global Catalogue of Microorganisms (GCM) 10K type strain sequencing project: providing services to taxonomists for standard genome sequencing and annotation.</title>
        <authorList>
            <consortium name="The Broad Institute Genomics Platform"/>
            <consortium name="The Broad Institute Genome Sequencing Center for Infectious Disease"/>
            <person name="Wu L."/>
            <person name="Ma J."/>
        </authorList>
    </citation>
    <scope>NUCLEOTIDE SEQUENCE [LARGE SCALE GENOMIC DNA]</scope>
    <source>
        <strain evidence="2">JCM 15443</strain>
    </source>
</reference>
<gene>
    <name evidence="1" type="ORF">GCM10010841_12280</name>
</gene>
<evidence type="ECO:0000313" key="2">
    <source>
        <dbReference type="Proteomes" id="UP000661918"/>
    </source>
</evidence>
<accession>A0ABQ2GP10</accession>
<proteinExistence type="predicted"/>
<dbReference type="EMBL" id="BMOM01000007">
    <property type="protein sequence ID" value="GGM05420.1"/>
    <property type="molecule type" value="Genomic_DNA"/>
</dbReference>